<dbReference type="EMBL" id="JABFTP020000083">
    <property type="protein sequence ID" value="KAL3275519.1"/>
    <property type="molecule type" value="Genomic_DNA"/>
</dbReference>
<reference evidence="1 2" key="1">
    <citation type="journal article" date="2021" name="BMC Biol.">
        <title>Horizontally acquired antibacterial genes associated with adaptive radiation of ladybird beetles.</title>
        <authorList>
            <person name="Li H.S."/>
            <person name="Tang X.F."/>
            <person name="Huang Y.H."/>
            <person name="Xu Z.Y."/>
            <person name="Chen M.L."/>
            <person name="Du X.Y."/>
            <person name="Qiu B.Y."/>
            <person name="Chen P.T."/>
            <person name="Zhang W."/>
            <person name="Slipinski A."/>
            <person name="Escalona H.E."/>
            <person name="Waterhouse R.M."/>
            <person name="Zwick A."/>
            <person name="Pang H."/>
        </authorList>
    </citation>
    <scope>NUCLEOTIDE SEQUENCE [LARGE SCALE GENOMIC DNA]</scope>
    <source>
        <strain evidence="1">SYSU2018</strain>
    </source>
</reference>
<evidence type="ECO:0000313" key="2">
    <source>
        <dbReference type="Proteomes" id="UP001516400"/>
    </source>
</evidence>
<dbReference type="Proteomes" id="UP001516400">
    <property type="component" value="Unassembled WGS sequence"/>
</dbReference>
<name>A0ABD2NAF4_9CUCU</name>
<organism evidence="1 2">
    <name type="scientific">Cryptolaemus montrouzieri</name>
    <dbReference type="NCBI Taxonomy" id="559131"/>
    <lineage>
        <taxon>Eukaryota</taxon>
        <taxon>Metazoa</taxon>
        <taxon>Ecdysozoa</taxon>
        <taxon>Arthropoda</taxon>
        <taxon>Hexapoda</taxon>
        <taxon>Insecta</taxon>
        <taxon>Pterygota</taxon>
        <taxon>Neoptera</taxon>
        <taxon>Endopterygota</taxon>
        <taxon>Coleoptera</taxon>
        <taxon>Polyphaga</taxon>
        <taxon>Cucujiformia</taxon>
        <taxon>Coccinelloidea</taxon>
        <taxon>Coccinellidae</taxon>
        <taxon>Scymninae</taxon>
        <taxon>Scymnini</taxon>
        <taxon>Cryptolaemus</taxon>
    </lineage>
</organism>
<evidence type="ECO:0000313" key="1">
    <source>
        <dbReference type="EMBL" id="KAL3275519.1"/>
    </source>
</evidence>
<proteinExistence type="predicted"/>
<protein>
    <submittedName>
        <fullName evidence="1">Uncharacterized protein</fullName>
    </submittedName>
</protein>
<dbReference type="AlphaFoldDB" id="A0ABD2NAF4"/>
<keyword evidence="2" id="KW-1185">Reference proteome</keyword>
<accession>A0ABD2NAF4</accession>
<gene>
    <name evidence="1" type="ORF">HHI36_020278</name>
</gene>
<sequence>MCVIEKVVVKLPLTPVIDVNSWKIFDRNTSVYCLDCEYRVFVLIGKICNKDDLYILYLVYDVDHPEITVIHSTQCCHTTFQEVVSMEASSDY</sequence>
<comment type="caution">
    <text evidence="1">The sequence shown here is derived from an EMBL/GenBank/DDBJ whole genome shotgun (WGS) entry which is preliminary data.</text>
</comment>